<dbReference type="AlphaFoldDB" id="A0A1E1WF74"/>
<feature type="region of interest" description="Disordered" evidence="1">
    <location>
        <begin position="1"/>
        <end position="57"/>
    </location>
</feature>
<evidence type="ECO:0000313" key="2">
    <source>
        <dbReference type="EMBL" id="JAT85615.1"/>
    </source>
</evidence>
<protein>
    <submittedName>
        <fullName evidence="2">Uncharacterized protein</fullName>
    </submittedName>
</protein>
<dbReference type="OrthoDB" id="10069252at2759"/>
<sequence>LKTRQPTKDHVIKTDEHESSDKDNDPGYDSNNTETSPIEKEVVVTNEDSDDDDTPERKLETIEEEAEGTSIFDDPFDDINEDKKSTIEELDNDGDVSDQFNNASINLDNLGKSFTGESSFIPAKFNQETFDREQTIKECILMTCKKYRIPVPKDPNPRKRRNPFIRGEAGVSDAKRTRVDRTSNVKEGKIETDRIMSAYYANLQKDLLDKVSEHVKSFVQEYQDNFNID</sequence>
<accession>A0A1E1WF74</accession>
<proteinExistence type="predicted"/>
<dbReference type="EMBL" id="GDQN01005439">
    <property type="protein sequence ID" value="JAT85615.1"/>
    <property type="molecule type" value="Transcribed_RNA"/>
</dbReference>
<gene>
    <name evidence="2" type="ORF">g.5520</name>
</gene>
<evidence type="ECO:0000256" key="1">
    <source>
        <dbReference type="SAM" id="MobiDB-lite"/>
    </source>
</evidence>
<feature type="compositionally biased region" description="Basic and acidic residues" evidence="1">
    <location>
        <begin position="173"/>
        <end position="185"/>
    </location>
</feature>
<feature type="non-terminal residue" evidence="2">
    <location>
        <position position="229"/>
    </location>
</feature>
<organism evidence="2">
    <name type="scientific">Pectinophora gossypiella</name>
    <name type="common">Cotton pink bollworm</name>
    <name type="synonym">Depressaria gossypiella</name>
    <dbReference type="NCBI Taxonomy" id="13191"/>
    <lineage>
        <taxon>Eukaryota</taxon>
        <taxon>Metazoa</taxon>
        <taxon>Ecdysozoa</taxon>
        <taxon>Arthropoda</taxon>
        <taxon>Hexapoda</taxon>
        <taxon>Insecta</taxon>
        <taxon>Pterygota</taxon>
        <taxon>Neoptera</taxon>
        <taxon>Endopterygota</taxon>
        <taxon>Lepidoptera</taxon>
        <taxon>Glossata</taxon>
        <taxon>Ditrysia</taxon>
        <taxon>Gelechioidea</taxon>
        <taxon>Gelechiidae</taxon>
        <taxon>Apatetrinae</taxon>
        <taxon>Pectinophora</taxon>
    </lineage>
</organism>
<feature type="non-terminal residue" evidence="2">
    <location>
        <position position="1"/>
    </location>
</feature>
<reference evidence="2" key="1">
    <citation type="submission" date="2015-09" db="EMBL/GenBank/DDBJ databases">
        <title>De novo assembly of Pectinophora gossypiella (Pink Bollworm) gut transcriptome.</title>
        <authorList>
            <person name="Tassone E.E."/>
        </authorList>
    </citation>
    <scope>NUCLEOTIDE SEQUENCE</scope>
</reference>
<feature type="region of interest" description="Disordered" evidence="1">
    <location>
        <begin position="151"/>
        <end position="185"/>
    </location>
</feature>
<name>A0A1E1WF74_PECGO</name>
<feature type="compositionally biased region" description="Basic and acidic residues" evidence="1">
    <location>
        <begin position="1"/>
        <end position="25"/>
    </location>
</feature>